<dbReference type="Proteomes" id="UP000187283">
    <property type="component" value="Unassembled WGS sequence"/>
</dbReference>
<organism evidence="2 3">
    <name type="scientific">Smittium culicis</name>
    <dbReference type="NCBI Taxonomy" id="133412"/>
    <lineage>
        <taxon>Eukaryota</taxon>
        <taxon>Fungi</taxon>
        <taxon>Fungi incertae sedis</taxon>
        <taxon>Zoopagomycota</taxon>
        <taxon>Kickxellomycotina</taxon>
        <taxon>Harpellomycetes</taxon>
        <taxon>Harpellales</taxon>
        <taxon>Legeriomycetaceae</taxon>
        <taxon>Smittium</taxon>
    </lineage>
</organism>
<feature type="chain" id="PRO_5012367752" evidence="1">
    <location>
        <begin position="24"/>
        <end position="207"/>
    </location>
</feature>
<name>A0A1R1XC31_9FUNG</name>
<keyword evidence="3" id="KW-1185">Reference proteome</keyword>
<keyword evidence="1" id="KW-0732">Signal</keyword>
<evidence type="ECO:0000313" key="3">
    <source>
        <dbReference type="Proteomes" id="UP000187283"/>
    </source>
</evidence>
<dbReference type="EMBL" id="LSSN01004110">
    <property type="protein sequence ID" value="OMJ12166.1"/>
    <property type="molecule type" value="Genomic_DNA"/>
</dbReference>
<sequence>MKLSVFLRLLSVLVLASLQTGYSQDMYDTTSEIKQISRMNFNGCTKKVETSIGTVICKKISCNTSDRLFDRNYGIGGTWFGSYPTVVCIVRKIPESGNKSATVTTNQILTAIKFPNSDDLVRAGSTLSVSVKLPVYLSKNQLTYMGTVDGMDYNSAVPTINYYKGIYLYNSNIDLISLFGDTIQNWRTGTWVAYSVNYDYPMVFEIR</sequence>
<gene>
    <name evidence="2" type="ORF">AYI70_g9281</name>
</gene>
<protein>
    <submittedName>
        <fullName evidence="2">Uncharacterized protein</fullName>
    </submittedName>
</protein>
<evidence type="ECO:0000313" key="2">
    <source>
        <dbReference type="EMBL" id="OMJ12166.1"/>
    </source>
</evidence>
<accession>A0A1R1XC31</accession>
<feature type="signal peptide" evidence="1">
    <location>
        <begin position="1"/>
        <end position="23"/>
    </location>
</feature>
<dbReference type="AlphaFoldDB" id="A0A1R1XC31"/>
<comment type="caution">
    <text evidence="2">The sequence shown here is derived from an EMBL/GenBank/DDBJ whole genome shotgun (WGS) entry which is preliminary data.</text>
</comment>
<proteinExistence type="predicted"/>
<evidence type="ECO:0000256" key="1">
    <source>
        <dbReference type="SAM" id="SignalP"/>
    </source>
</evidence>
<reference evidence="2 3" key="1">
    <citation type="submission" date="2017-01" db="EMBL/GenBank/DDBJ databases">
        <authorList>
            <person name="Mah S.A."/>
            <person name="Swanson W.J."/>
            <person name="Moy G.W."/>
            <person name="Vacquier V.D."/>
        </authorList>
    </citation>
    <scope>NUCLEOTIDE SEQUENCE [LARGE SCALE GENOMIC DNA]</scope>
    <source>
        <strain evidence="2 3">GSMNP</strain>
    </source>
</reference>